<sequence>MMRRVSLMKINEKVFLDIQPEKLWDVVVDIPVLAKCIPGVQEFTPEGDNVYVGTIQMKVGPLHVNFNGKITVLSVDESNYTLKLQAEATDAHIGSRVKMEEILSVKEEEEGSDFMIEANVNMHGKVAQLGFGLIRPKVKSTLRDFAKNLKDYMDKRNEQAG</sequence>
<dbReference type="InterPro" id="IPR010419">
    <property type="entry name" value="CO_DH_gsu"/>
</dbReference>
<dbReference type="Proteomes" id="UP000298347">
    <property type="component" value="Unassembled WGS sequence"/>
</dbReference>
<dbReference type="AlphaFoldDB" id="A0A4Z0GRV1"/>
<name>A0A4Z0GRV1_9BACL</name>
<accession>A0A4Z0GRV1</accession>
<dbReference type="SUPFAM" id="SSF55961">
    <property type="entry name" value="Bet v1-like"/>
    <property type="match status" value="1"/>
</dbReference>
<evidence type="ECO:0000313" key="2">
    <source>
        <dbReference type="Proteomes" id="UP000298347"/>
    </source>
</evidence>
<dbReference type="Gene3D" id="3.30.530.20">
    <property type="match status" value="1"/>
</dbReference>
<dbReference type="PANTHER" id="PTHR38588">
    <property type="entry name" value="BLL0334 PROTEIN"/>
    <property type="match status" value="1"/>
</dbReference>
<evidence type="ECO:0008006" key="3">
    <source>
        <dbReference type="Google" id="ProtNLM"/>
    </source>
</evidence>
<comment type="caution">
    <text evidence="1">The sequence shown here is derived from an EMBL/GenBank/DDBJ whole genome shotgun (WGS) entry which is preliminary data.</text>
</comment>
<proteinExistence type="predicted"/>
<keyword evidence="2" id="KW-1185">Reference proteome</keyword>
<organism evidence="1 2">
    <name type="scientific">Sporolactobacillus shoreae</name>
    <dbReference type="NCBI Taxonomy" id="1465501"/>
    <lineage>
        <taxon>Bacteria</taxon>
        <taxon>Bacillati</taxon>
        <taxon>Bacillota</taxon>
        <taxon>Bacilli</taxon>
        <taxon>Bacillales</taxon>
        <taxon>Sporolactobacillaceae</taxon>
        <taxon>Sporolactobacillus</taxon>
    </lineage>
</organism>
<dbReference type="Pfam" id="PF06240">
    <property type="entry name" value="COXG"/>
    <property type="match status" value="1"/>
</dbReference>
<gene>
    <name evidence="1" type="ORF">E4665_02805</name>
</gene>
<protein>
    <recommendedName>
        <fullName evidence="3">Carbon monoxide dehydrogenase</fullName>
    </recommendedName>
</protein>
<evidence type="ECO:0000313" key="1">
    <source>
        <dbReference type="EMBL" id="TGA99895.1"/>
    </source>
</evidence>
<dbReference type="EMBL" id="SRJD01000002">
    <property type="protein sequence ID" value="TGA99895.1"/>
    <property type="molecule type" value="Genomic_DNA"/>
</dbReference>
<dbReference type="OrthoDB" id="9787428at2"/>
<dbReference type="InterPro" id="IPR023393">
    <property type="entry name" value="START-like_dom_sf"/>
</dbReference>
<reference evidence="1 2" key="1">
    <citation type="journal article" date="2015" name="Int. J. Syst. Evol. Microbiol.">
        <title>Sporolactobacillus shoreae sp. nov. and Sporolactobacillus spathodeae sp. nov., two spore-forming lactic acid bacteria isolated from tree barks in Thailand.</title>
        <authorList>
            <person name="Thamacharoensuk T."/>
            <person name="Kitahara M."/>
            <person name="Ohkuma M."/>
            <person name="Thongchul N."/>
            <person name="Tanasupawat S."/>
        </authorList>
    </citation>
    <scope>NUCLEOTIDE SEQUENCE [LARGE SCALE GENOMIC DNA]</scope>
    <source>
        <strain evidence="1 2">BK92</strain>
    </source>
</reference>
<dbReference type="PANTHER" id="PTHR38588:SF1">
    <property type="entry name" value="BLL0334 PROTEIN"/>
    <property type="match status" value="1"/>
</dbReference>